<keyword evidence="3" id="KW-0106">Calcium</keyword>
<evidence type="ECO:0000256" key="3">
    <source>
        <dbReference type="ARBA" id="ARBA00022837"/>
    </source>
</evidence>
<dbReference type="PROSITE" id="PS50222">
    <property type="entry name" value="EF_HAND_2"/>
    <property type="match status" value="2"/>
</dbReference>
<dbReference type="GO" id="GO:0005509">
    <property type="term" value="F:calcium ion binding"/>
    <property type="evidence" value="ECO:0007669"/>
    <property type="project" value="InterPro"/>
</dbReference>
<feature type="domain" description="EF-hand" evidence="4">
    <location>
        <begin position="85"/>
        <end position="120"/>
    </location>
</feature>
<proteinExistence type="predicted"/>
<dbReference type="PROSITE" id="PS51257">
    <property type="entry name" value="PROKAR_LIPOPROTEIN"/>
    <property type="match status" value="1"/>
</dbReference>
<evidence type="ECO:0000313" key="6">
    <source>
        <dbReference type="Proteomes" id="UP000233837"/>
    </source>
</evidence>
<dbReference type="OrthoDB" id="26525at2759"/>
<feature type="domain" description="EF-hand" evidence="4">
    <location>
        <begin position="127"/>
        <end position="161"/>
    </location>
</feature>
<protein>
    <submittedName>
        <fullName evidence="5">Putative calcium-binding protein CML45</fullName>
    </submittedName>
</protein>
<dbReference type="Gene3D" id="1.10.238.10">
    <property type="entry name" value="EF-hand"/>
    <property type="match status" value="1"/>
</dbReference>
<evidence type="ECO:0000259" key="4">
    <source>
        <dbReference type="PROSITE" id="PS50222"/>
    </source>
</evidence>
<dbReference type="Proteomes" id="UP000233837">
    <property type="component" value="Unassembled WGS sequence"/>
</dbReference>
<evidence type="ECO:0000256" key="1">
    <source>
        <dbReference type="ARBA" id="ARBA00022723"/>
    </source>
</evidence>
<gene>
    <name evidence="5" type="primary">CML45</name>
    <name evidence="5" type="ORF">MA16_Dca017881</name>
</gene>
<dbReference type="PROSITE" id="PS00018">
    <property type="entry name" value="EF_HAND_1"/>
    <property type="match status" value="1"/>
</dbReference>
<dbReference type="STRING" id="906689.A0A2I0W9R1"/>
<dbReference type="EMBL" id="KZ502837">
    <property type="protein sequence ID" value="PKU72392.1"/>
    <property type="molecule type" value="Genomic_DNA"/>
</dbReference>
<organism evidence="5 6">
    <name type="scientific">Dendrobium catenatum</name>
    <dbReference type="NCBI Taxonomy" id="906689"/>
    <lineage>
        <taxon>Eukaryota</taxon>
        <taxon>Viridiplantae</taxon>
        <taxon>Streptophyta</taxon>
        <taxon>Embryophyta</taxon>
        <taxon>Tracheophyta</taxon>
        <taxon>Spermatophyta</taxon>
        <taxon>Magnoliopsida</taxon>
        <taxon>Liliopsida</taxon>
        <taxon>Asparagales</taxon>
        <taxon>Orchidaceae</taxon>
        <taxon>Epidendroideae</taxon>
        <taxon>Malaxideae</taxon>
        <taxon>Dendrobiinae</taxon>
        <taxon>Dendrobium</taxon>
    </lineage>
</organism>
<dbReference type="SUPFAM" id="SSF47473">
    <property type="entry name" value="EF-hand"/>
    <property type="match status" value="1"/>
</dbReference>
<reference evidence="5 6" key="1">
    <citation type="journal article" date="2016" name="Sci. Rep.">
        <title>The Dendrobium catenatum Lindl. genome sequence provides insights into polysaccharide synthase, floral development and adaptive evolution.</title>
        <authorList>
            <person name="Zhang G.Q."/>
            <person name="Xu Q."/>
            <person name="Bian C."/>
            <person name="Tsai W.C."/>
            <person name="Yeh C.M."/>
            <person name="Liu K.W."/>
            <person name="Yoshida K."/>
            <person name="Zhang L.S."/>
            <person name="Chang S.B."/>
            <person name="Chen F."/>
            <person name="Shi Y."/>
            <person name="Su Y.Y."/>
            <person name="Zhang Y.Q."/>
            <person name="Chen L.J."/>
            <person name="Yin Y."/>
            <person name="Lin M."/>
            <person name="Huang H."/>
            <person name="Deng H."/>
            <person name="Wang Z.W."/>
            <person name="Zhu S.L."/>
            <person name="Zhao X."/>
            <person name="Deng C."/>
            <person name="Niu S.C."/>
            <person name="Huang J."/>
            <person name="Wang M."/>
            <person name="Liu G.H."/>
            <person name="Yang H.J."/>
            <person name="Xiao X.J."/>
            <person name="Hsiao Y.Y."/>
            <person name="Wu W.L."/>
            <person name="Chen Y.Y."/>
            <person name="Mitsuda N."/>
            <person name="Ohme-Takagi M."/>
            <person name="Luo Y.B."/>
            <person name="Van de Peer Y."/>
            <person name="Liu Z.J."/>
        </authorList>
    </citation>
    <scope>NUCLEOTIDE SEQUENCE [LARGE SCALE GENOMIC DNA]</scope>
    <source>
        <tissue evidence="5">The whole plant</tissue>
    </source>
</reference>
<name>A0A2I0W9R1_9ASPA</name>
<sequence>MEKLSTEINLWFFILLSCSRKLSSKLLSFPSKKAESETEDQASISMQEINNVMKNIGLPFHDNEFMKKTVCKTEEITALFQDQEPSLDEAKEAFAVFDENGDVHVDAEELQRVLYNLGFGGEGEAGFELDSCKKMIALYDEDGDGLIGFDDFVKLVEGSFC</sequence>
<dbReference type="CDD" id="cd00051">
    <property type="entry name" value="EFh"/>
    <property type="match status" value="1"/>
</dbReference>
<dbReference type="InterPro" id="IPR018247">
    <property type="entry name" value="EF_Hand_1_Ca_BS"/>
</dbReference>
<keyword evidence="2" id="KW-0677">Repeat</keyword>
<dbReference type="InterPro" id="IPR039647">
    <property type="entry name" value="EF_hand_pair_protein_CML-like"/>
</dbReference>
<dbReference type="SMART" id="SM00054">
    <property type="entry name" value="EFh"/>
    <property type="match status" value="2"/>
</dbReference>
<dbReference type="AlphaFoldDB" id="A0A2I0W9R1"/>
<evidence type="ECO:0000256" key="2">
    <source>
        <dbReference type="ARBA" id="ARBA00022737"/>
    </source>
</evidence>
<reference evidence="5 6" key="2">
    <citation type="journal article" date="2017" name="Nature">
        <title>The Apostasia genome and the evolution of orchids.</title>
        <authorList>
            <person name="Zhang G.Q."/>
            <person name="Liu K.W."/>
            <person name="Li Z."/>
            <person name="Lohaus R."/>
            <person name="Hsiao Y.Y."/>
            <person name="Niu S.C."/>
            <person name="Wang J.Y."/>
            <person name="Lin Y.C."/>
            <person name="Xu Q."/>
            <person name="Chen L.J."/>
            <person name="Yoshida K."/>
            <person name="Fujiwara S."/>
            <person name="Wang Z.W."/>
            <person name="Zhang Y.Q."/>
            <person name="Mitsuda N."/>
            <person name="Wang M."/>
            <person name="Liu G.H."/>
            <person name="Pecoraro L."/>
            <person name="Huang H.X."/>
            <person name="Xiao X.J."/>
            <person name="Lin M."/>
            <person name="Wu X.Y."/>
            <person name="Wu W.L."/>
            <person name="Chen Y.Y."/>
            <person name="Chang S.B."/>
            <person name="Sakamoto S."/>
            <person name="Ohme-Takagi M."/>
            <person name="Yagi M."/>
            <person name="Zeng S.J."/>
            <person name="Shen C.Y."/>
            <person name="Yeh C.M."/>
            <person name="Luo Y.B."/>
            <person name="Tsai W.C."/>
            <person name="Van de Peer Y."/>
            <person name="Liu Z.J."/>
        </authorList>
    </citation>
    <scope>NUCLEOTIDE SEQUENCE [LARGE SCALE GENOMIC DNA]</scope>
    <source>
        <tissue evidence="5">The whole plant</tissue>
    </source>
</reference>
<accession>A0A2I0W9R1</accession>
<dbReference type="PANTHER" id="PTHR10891">
    <property type="entry name" value="EF-HAND CALCIUM-BINDING DOMAIN CONTAINING PROTEIN"/>
    <property type="match status" value="1"/>
</dbReference>
<keyword evidence="1" id="KW-0479">Metal-binding</keyword>
<keyword evidence="6" id="KW-1185">Reference proteome</keyword>
<dbReference type="Pfam" id="PF13499">
    <property type="entry name" value="EF-hand_7"/>
    <property type="match status" value="1"/>
</dbReference>
<dbReference type="InterPro" id="IPR002048">
    <property type="entry name" value="EF_hand_dom"/>
</dbReference>
<dbReference type="InterPro" id="IPR011992">
    <property type="entry name" value="EF-hand-dom_pair"/>
</dbReference>
<evidence type="ECO:0000313" key="5">
    <source>
        <dbReference type="EMBL" id="PKU72392.1"/>
    </source>
</evidence>